<keyword evidence="1" id="KW-0175">Coiled coil</keyword>
<feature type="coiled-coil region" evidence="1">
    <location>
        <begin position="12"/>
        <end position="61"/>
    </location>
</feature>
<name>A0ABR4ZDL9_9NOCA</name>
<sequence>MADTARNDPQVVRQLARDLDKYLRDVESSERTAGYAQRRVEQELAQENRARERKLREAQAAYDACCRSEDADCSAPRRALERAERALAAAHRAERMYTAATAEYSAAAGRFARVRVALSLETTQLLGLIAKDLDAYNRASSAVGTVPAGHGPAVSAPGGGPAAPSGATERVALDTPAGFPVGYAMIPLSALDTAETGGTEPLPADVSKSDLEWALNAFHTVIVPALRLGKDLEYFRARDQDERRCGARSYGDTYTWFLGSDEALQVGRRPDGGFTVHNGFHRIAIARELGLASIPARVVDA</sequence>
<dbReference type="Proteomes" id="UP000031364">
    <property type="component" value="Unassembled WGS sequence"/>
</dbReference>
<keyword evidence="3" id="KW-1185">Reference proteome</keyword>
<dbReference type="SUPFAM" id="SSF110849">
    <property type="entry name" value="ParB/Sulfiredoxin"/>
    <property type="match status" value="1"/>
</dbReference>
<organism evidence="2 3">
    <name type="scientific">Nocardia vulneris</name>
    <dbReference type="NCBI Taxonomy" id="1141657"/>
    <lineage>
        <taxon>Bacteria</taxon>
        <taxon>Bacillati</taxon>
        <taxon>Actinomycetota</taxon>
        <taxon>Actinomycetes</taxon>
        <taxon>Mycobacteriales</taxon>
        <taxon>Nocardiaceae</taxon>
        <taxon>Nocardia</taxon>
    </lineage>
</organism>
<reference evidence="2 3" key="1">
    <citation type="journal article" date="2014" name="Int. J. Syst. Evol. Microbiol.">
        <title>Nocardia vulneris sp. nov., isolated from wounds of human patients in North America.</title>
        <authorList>
            <person name="Lasker B.A."/>
            <person name="Bell M."/>
            <person name="Klenk H.P."/>
            <person name="Sproer C."/>
            <person name="Schumann C."/>
            <person name="Schumann P."/>
            <person name="Brown J.M."/>
        </authorList>
    </citation>
    <scope>NUCLEOTIDE SEQUENCE [LARGE SCALE GENOMIC DNA]</scope>
    <source>
        <strain evidence="2 3">W9851</strain>
    </source>
</reference>
<protein>
    <submittedName>
        <fullName evidence="2">Uncharacterized protein</fullName>
    </submittedName>
</protein>
<dbReference type="EMBL" id="JNFP01000021">
    <property type="protein sequence ID" value="KIA63447.1"/>
    <property type="molecule type" value="Genomic_DNA"/>
</dbReference>
<comment type="caution">
    <text evidence="2">The sequence shown here is derived from an EMBL/GenBank/DDBJ whole genome shotgun (WGS) entry which is preliminary data.</text>
</comment>
<evidence type="ECO:0000313" key="3">
    <source>
        <dbReference type="Proteomes" id="UP000031364"/>
    </source>
</evidence>
<dbReference type="RefSeq" id="WP_043672360.1">
    <property type="nucleotide sequence ID" value="NZ_BDCI01000001.1"/>
</dbReference>
<gene>
    <name evidence="2" type="ORF">FG87_19175</name>
</gene>
<evidence type="ECO:0000313" key="2">
    <source>
        <dbReference type="EMBL" id="KIA63447.1"/>
    </source>
</evidence>
<evidence type="ECO:0000256" key="1">
    <source>
        <dbReference type="SAM" id="Coils"/>
    </source>
</evidence>
<proteinExistence type="predicted"/>
<accession>A0ABR4ZDL9</accession>
<dbReference type="InterPro" id="IPR036086">
    <property type="entry name" value="ParB/Sulfiredoxin_sf"/>
</dbReference>